<dbReference type="Proteomes" id="UP000198346">
    <property type="component" value="Unassembled WGS sequence"/>
</dbReference>
<name>A0A239PZR4_9PROT</name>
<organism evidence="2 3">
    <name type="scientific">Amphiplicatus metriothermophilus</name>
    <dbReference type="NCBI Taxonomy" id="1519374"/>
    <lineage>
        <taxon>Bacteria</taxon>
        <taxon>Pseudomonadati</taxon>
        <taxon>Pseudomonadota</taxon>
        <taxon>Alphaproteobacteria</taxon>
        <taxon>Parvularculales</taxon>
        <taxon>Parvularculaceae</taxon>
        <taxon>Amphiplicatus</taxon>
    </lineage>
</organism>
<dbReference type="SUPFAM" id="SSF55136">
    <property type="entry name" value="Probable bacterial effector-binding domain"/>
    <property type="match status" value="1"/>
</dbReference>
<dbReference type="InterPro" id="IPR029442">
    <property type="entry name" value="GyrI-like"/>
</dbReference>
<keyword evidence="2" id="KW-0238">DNA-binding</keyword>
<dbReference type="InterPro" id="IPR010499">
    <property type="entry name" value="AraC_E-bd"/>
</dbReference>
<dbReference type="GO" id="GO:0003677">
    <property type="term" value="F:DNA binding"/>
    <property type="evidence" value="ECO:0007669"/>
    <property type="project" value="UniProtKB-KW"/>
</dbReference>
<protein>
    <submittedName>
        <fullName evidence="2">Predicted transcriptional regulator YdeE, contains AraC-type DNA-binding domain</fullName>
    </submittedName>
</protein>
<dbReference type="EMBL" id="FZQA01000008">
    <property type="protein sequence ID" value="SNT75422.1"/>
    <property type="molecule type" value="Genomic_DNA"/>
</dbReference>
<gene>
    <name evidence="2" type="ORF">SAMN06297382_2731</name>
</gene>
<dbReference type="InterPro" id="IPR011256">
    <property type="entry name" value="Reg_factor_effector_dom_sf"/>
</dbReference>
<keyword evidence="3" id="KW-1185">Reference proteome</keyword>
<dbReference type="SMART" id="SM00871">
    <property type="entry name" value="AraC_E_bind"/>
    <property type="match status" value="1"/>
</dbReference>
<accession>A0A239PZR4</accession>
<sequence length="161" mass="17711">MFVHDASTLAPSYEPGRSMRFVGIKRAYSFAGRDAIPRQWRDFAFHIGAVPGQIGETVYGIALDAGREDGFDYLTAVEVAADARPPGTFDCFAAEPARCAVFHHAGNVAWLADTLDRIHRDWAPLFAGQGLEGVWLIERYGARFDHKTGEGGVDILLPLKF</sequence>
<dbReference type="Pfam" id="PF06445">
    <property type="entry name" value="GyrI-like"/>
    <property type="match status" value="1"/>
</dbReference>
<dbReference type="AlphaFoldDB" id="A0A239PZR4"/>
<proteinExistence type="predicted"/>
<evidence type="ECO:0000313" key="3">
    <source>
        <dbReference type="Proteomes" id="UP000198346"/>
    </source>
</evidence>
<dbReference type="RefSeq" id="WP_089413154.1">
    <property type="nucleotide sequence ID" value="NZ_FZQA01000008.1"/>
</dbReference>
<evidence type="ECO:0000259" key="1">
    <source>
        <dbReference type="SMART" id="SM00871"/>
    </source>
</evidence>
<dbReference type="OrthoDB" id="282744at2"/>
<feature type="domain" description="AraC effector-binding" evidence="1">
    <location>
        <begin position="9"/>
        <end position="160"/>
    </location>
</feature>
<reference evidence="2 3" key="1">
    <citation type="submission" date="2017-07" db="EMBL/GenBank/DDBJ databases">
        <authorList>
            <person name="Sun Z.S."/>
            <person name="Albrecht U."/>
            <person name="Echele G."/>
            <person name="Lee C.C."/>
        </authorList>
    </citation>
    <scope>NUCLEOTIDE SEQUENCE [LARGE SCALE GENOMIC DNA]</scope>
    <source>
        <strain evidence="2 3">CGMCC 1.12710</strain>
    </source>
</reference>
<dbReference type="Gene3D" id="3.20.80.10">
    <property type="entry name" value="Regulatory factor, effector binding domain"/>
    <property type="match status" value="1"/>
</dbReference>
<evidence type="ECO:0000313" key="2">
    <source>
        <dbReference type="EMBL" id="SNT75422.1"/>
    </source>
</evidence>